<dbReference type="OrthoDB" id="9787344at2"/>
<dbReference type="AlphaFoldDB" id="H1Y5M2"/>
<keyword evidence="3" id="KW-0805">Transcription regulation</keyword>
<evidence type="ECO:0000256" key="6">
    <source>
        <dbReference type="PROSITE-ProRule" id="PRU00169"/>
    </source>
</evidence>
<dbReference type="Pfam" id="PF00072">
    <property type="entry name" value="Response_reg"/>
    <property type="match status" value="1"/>
</dbReference>
<keyword evidence="2" id="KW-0902">Two-component regulatory system</keyword>
<organism evidence="8 9">
    <name type="scientific">Mucilaginibacter paludis DSM 18603</name>
    <dbReference type="NCBI Taxonomy" id="714943"/>
    <lineage>
        <taxon>Bacteria</taxon>
        <taxon>Pseudomonadati</taxon>
        <taxon>Bacteroidota</taxon>
        <taxon>Sphingobacteriia</taxon>
        <taxon>Sphingobacteriales</taxon>
        <taxon>Sphingobacteriaceae</taxon>
        <taxon>Mucilaginibacter</taxon>
    </lineage>
</organism>
<reference evidence="8" key="1">
    <citation type="submission" date="2011-09" db="EMBL/GenBank/DDBJ databases">
        <title>The permanent draft genome of Mucilaginibacter paludis DSM 18603.</title>
        <authorList>
            <consortium name="US DOE Joint Genome Institute (JGI-PGF)"/>
            <person name="Lucas S."/>
            <person name="Han J."/>
            <person name="Lapidus A."/>
            <person name="Bruce D."/>
            <person name="Goodwin L."/>
            <person name="Pitluck S."/>
            <person name="Peters L."/>
            <person name="Kyrpides N."/>
            <person name="Mavromatis K."/>
            <person name="Ivanova N."/>
            <person name="Mikhailova N."/>
            <person name="Held B."/>
            <person name="Detter J.C."/>
            <person name="Tapia R."/>
            <person name="Han C."/>
            <person name="Land M."/>
            <person name="Hauser L."/>
            <person name="Markowitz V."/>
            <person name="Cheng J.-F."/>
            <person name="Hugenholtz P."/>
            <person name="Woyke T."/>
            <person name="Wu D."/>
            <person name="Tindall B."/>
            <person name="Brambilla E."/>
            <person name="Klenk H.-P."/>
            <person name="Eisen J.A."/>
        </authorList>
    </citation>
    <scope>NUCLEOTIDE SEQUENCE [LARGE SCALE GENOMIC DNA]</scope>
    <source>
        <strain evidence="8">DSM 18603</strain>
    </source>
</reference>
<dbReference type="InterPro" id="IPR001789">
    <property type="entry name" value="Sig_transdc_resp-reg_receiver"/>
</dbReference>
<keyword evidence="4" id="KW-0238">DNA-binding</keyword>
<dbReference type="EMBL" id="CM001403">
    <property type="protein sequence ID" value="EHQ29798.1"/>
    <property type="molecule type" value="Genomic_DNA"/>
</dbReference>
<dbReference type="GO" id="GO:0005829">
    <property type="term" value="C:cytosol"/>
    <property type="evidence" value="ECO:0007669"/>
    <property type="project" value="TreeGrafter"/>
</dbReference>
<keyword evidence="9" id="KW-1185">Reference proteome</keyword>
<sequence>MNCYIIDDEQHNIDMLEFYISEMPNVKLVGTNTNPVNALREIEHLGNVDLVLSDMDMNKLSGIDVKNRLPSHIAVIFVTAHFISDFEGLNLGEIDIVTKPVNPDKLKAAIEKAR</sequence>
<dbReference type="Proteomes" id="UP000002774">
    <property type="component" value="Chromosome"/>
</dbReference>
<evidence type="ECO:0000256" key="4">
    <source>
        <dbReference type="ARBA" id="ARBA00023125"/>
    </source>
</evidence>
<evidence type="ECO:0000256" key="3">
    <source>
        <dbReference type="ARBA" id="ARBA00023015"/>
    </source>
</evidence>
<dbReference type="InterPro" id="IPR039420">
    <property type="entry name" value="WalR-like"/>
</dbReference>
<keyword evidence="5" id="KW-0804">Transcription</keyword>
<dbReference type="eggNOG" id="COG3279">
    <property type="taxonomic scope" value="Bacteria"/>
</dbReference>
<evidence type="ECO:0000256" key="5">
    <source>
        <dbReference type="ARBA" id="ARBA00023163"/>
    </source>
</evidence>
<dbReference type="PROSITE" id="PS50110">
    <property type="entry name" value="RESPONSE_REGULATORY"/>
    <property type="match status" value="1"/>
</dbReference>
<dbReference type="HOGENOM" id="CLU_2118308_0_0_10"/>
<dbReference type="RefSeq" id="WP_008511192.1">
    <property type="nucleotide sequence ID" value="NZ_CM001403.1"/>
</dbReference>
<dbReference type="GO" id="GO:0006355">
    <property type="term" value="P:regulation of DNA-templated transcription"/>
    <property type="evidence" value="ECO:0007669"/>
    <property type="project" value="TreeGrafter"/>
</dbReference>
<feature type="domain" description="Response regulatory" evidence="7">
    <location>
        <begin position="2"/>
        <end position="114"/>
    </location>
</feature>
<evidence type="ECO:0000313" key="9">
    <source>
        <dbReference type="Proteomes" id="UP000002774"/>
    </source>
</evidence>
<dbReference type="PANTHER" id="PTHR48111:SF1">
    <property type="entry name" value="TWO-COMPONENT RESPONSE REGULATOR ORR33"/>
    <property type="match status" value="1"/>
</dbReference>
<dbReference type="SUPFAM" id="SSF52172">
    <property type="entry name" value="CheY-like"/>
    <property type="match status" value="1"/>
</dbReference>
<gene>
    <name evidence="8" type="ORF">Mucpa_5730</name>
</gene>
<dbReference type="PANTHER" id="PTHR48111">
    <property type="entry name" value="REGULATOR OF RPOS"/>
    <property type="match status" value="1"/>
</dbReference>
<evidence type="ECO:0000259" key="7">
    <source>
        <dbReference type="PROSITE" id="PS50110"/>
    </source>
</evidence>
<evidence type="ECO:0000256" key="2">
    <source>
        <dbReference type="ARBA" id="ARBA00023012"/>
    </source>
</evidence>
<dbReference type="SMART" id="SM00448">
    <property type="entry name" value="REC"/>
    <property type="match status" value="1"/>
</dbReference>
<dbReference type="STRING" id="714943.Mucpa_5730"/>
<dbReference type="GO" id="GO:0032993">
    <property type="term" value="C:protein-DNA complex"/>
    <property type="evidence" value="ECO:0007669"/>
    <property type="project" value="TreeGrafter"/>
</dbReference>
<evidence type="ECO:0000256" key="1">
    <source>
        <dbReference type="ARBA" id="ARBA00022553"/>
    </source>
</evidence>
<feature type="modified residue" description="4-aspartylphosphate" evidence="6">
    <location>
        <position position="54"/>
    </location>
</feature>
<name>H1Y5M2_9SPHI</name>
<dbReference type="GO" id="GO:0000156">
    <property type="term" value="F:phosphorelay response regulator activity"/>
    <property type="evidence" value="ECO:0007669"/>
    <property type="project" value="TreeGrafter"/>
</dbReference>
<accession>H1Y5M2</accession>
<dbReference type="GO" id="GO:0000976">
    <property type="term" value="F:transcription cis-regulatory region binding"/>
    <property type="evidence" value="ECO:0007669"/>
    <property type="project" value="TreeGrafter"/>
</dbReference>
<proteinExistence type="predicted"/>
<protein>
    <submittedName>
        <fullName evidence="8">Response regulator receiver protein</fullName>
    </submittedName>
</protein>
<keyword evidence="1 6" id="KW-0597">Phosphoprotein</keyword>
<dbReference type="Gene3D" id="3.40.50.2300">
    <property type="match status" value="1"/>
</dbReference>
<dbReference type="InterPro" id="IPR011006">
    <property type="entry name" value="CheY-like_superfamily"/>
</dbReference>
<evidence type="ECO:0000313" key="8">
    <source>
        <dbReference type="EMBL" id="EHQ29798.1"/>
    </source>
</evidence>